<reference evidence="4 5" key="1">
    <citation type="journal article" date="2024" name="BMC Biol.">
        <title>Comparative genomics of Ascetosporea gives new insight into the evolutionary basis for animal parasitism in Rhizaria.</title>
        <authorList>
            <person name="Hiltunen Thoren M."/>
            <person name="Onut-Brannstrom I."/>
            <person name="Alfjorden A."/>
            <person name="Peckova H."/>
            <person name="Swords F."/>
            <person name="Hooper C."/>
            <person name="Holzer A.S."/>
            <person name="Bass D."/>
            <person name="Burki F."/>
        </authorList>
    </citation>
    <scope>NUCLEOTIDE SEQUENCE [LARGE SCALE GENOMIC DNA]</scope>
    <source>
        <strain evidence="4">20-A016</strain>
    </source>
</reference>
<keyword evidence="2" id="KW-0378">Hydrolase</keyword>
<evidence type="ECO:0000259" key="3">
    <source>
        <dbReference type="Pfam" id="PF13023"/>
    </source>
</evidence>
<sequence>MAEFVKLAGKLKRMKRTGWILNKVPNPESVADHSFSVSLMSLLLSKTSPKINSLKLVKMAIVHDLPEALIGDIPPFEISGVSRKIKRDLEDKAISEIGRVLGNEQSCFAQEIKHLCREYNEGSSQEAKLLKDLDKFFSEIKTGHAAYSN</sequence>
<accession>A0ABV2AEX8</accession>
<gene>
    <name evidence="4" type="ORF">MHBO_000235</name>
</gene>
<dbReference type="PANTHER" id="PTHR11845">
    <property type="entry name" value="5'-DEOXYNUCLEOTIDASE HDDC2"/>
    <property type="match status" value="1"/>
</dbReference>
<dbReference type="PANTHER" id="PTHR11845:SF13">
    <property type="entry name" value="5'-DEOXYNUCLEOTIDASE HDDC2"/>
    <property type="match status" value="1"/>
</dbReference>
<dbReference type="InterPro" id="IPR006674">
    <property type="entry name" value="HD_domain"/>
</dbReference>
<comment type="caution">
    <text evidence="4">The sequence shown here is derived from an EMBL/GenBank/DDBJ whole genome shotgun (WGS) entry which is preliminary data.</text>
</comment>
<evidence type="ECO:0000313" key="5">
    <source>
        <dbReference type="Proteomes" id="UP001439008"/>
    </source>
</evidence>
<organism evidence="4 5">
    <name type="scientific">Bonamia ostreae</name>
    <dbReference type="NCBI Taxonomy" id="126728"/>
    <lineage>
        <taxon>Eukaryota</taxon>
        <taxon>Sar</taxon>
        <taxon>Rhizaria</taxon>
        <taxon>Endomyxa</taxon>
        <taxon>Ascetosporea</taxon>
        <taxon>Haplosporida</taxon>
        <taxon>Bonamia</taxon>
    </lineage>
</organism>
<proteinExistence type="predicted"/>
<dbReference type="InterPro" id="IPR039356">
    <property type="entry name" value="YfbR/HDDC2"/>
</dbReference>
<dbReference type="Proteomes" id="UP001439008">
    <property type="component" value="Unassembled WGS sequence"/>
</dbReference>
<keyword evidence="5" id="KW-1185">Reference proteome</keyword>
<evidence type="ECO:0000256" key="1">
    <source>
        <dbReference type="ARBA" id="ARBA00022723"/>
    </source>
</evidence>
<dbReference type="Pfam" id="PF13023">
    <property type="entry name" value="HD_3"/>
    <property type="match status" value="1"/>
</dbReference>
<protein>
    <recommendedName>
        <fullName evidence="3">HD domain-containing protein</fullName>
    </recommendedName>
</protein>
<name>A0ABV2AEX8_9EUKA</name>
<dbReference type="Gene3D" id="1.10.3210.10">
    <property type="entry name" value="Hypothetical protein af1432"/>
    <property type="match status" value="1"/>
</dbReference>
<dbReference type="SUPFAM" id="SSF109604">
    <property type="entry name" value="HD-domain/PDEase-like"/>
    <property type="match status" value="1"/>
</dbReference>
<evidence type="ECO:0000256" key="2">
    <source>
        <dbReference type="ARBA" id="ARBA00022801"/>
    </source>
</evidence>
<keyword evidence="1" id="KW-0479">Metal-binding</keyword>
<feature type="domain" description="HD" evidence="3">
    <location>
        <begin position="8"/>
        <end position="136"/>
    </location>
</feature>
<evidence type="ECO:0000313" key="4">
    <source>
        <dbReference type="EMBL" id="MES1918237.1"/>
    </source>
</evidence>
<dbReference type="EMBL" id="JBDODL010000030">
    <property type="protein sequence ID" value="MES1918237.1"/>
    <property type="molecule type" value="Genomic_DNA"/>
</dbReference>